<proteinExistence type="predicted"/>
<name>A0A2C5YDD2_9HYPO</name>
<dbReference type="OrthoDB" id="4927135at2759"/>
<gene>
    <name evidence="1" type="ORF">CDD81_5859</name>
</gene>
<comment type="caution">
    <text evidence="1">The sequence shown here is derived from an EMBL/GenBank/DDBJ whole genome shotgun (WGS) entry which is preliminary data.</text>
</comment>
<dbReference type="EMBL" id="NJET01000005">
    <property type="protein sequence ID" value="PHH66727.1"/>
    <property type="molecule type" value="Genomic_DNA"/>
</dbReference>
<evidence type="ECO:0000313" key="2">
    <source>
        <dbReference type="Proteomes" id="UP000226192"/>
    </source>
</evidence>
<reference evidence="1 2" key="1">
    <citation type="submission" date="2017-06" db="EMBL/GenBank/DDBJ databases">
        <title>Ant-infecting Ophiocordyceps genomes reveal a high diversity of potential behavioral manipulation genes and a possible major role for enterotoxins.</title>
        <authorList>
            <person name="De Bekker C."/>
            <person name="Evans H.C."/>
            <person name="Brachmann A."/>
            <person name="Hughes D.P."/>
        </authorList>
    </citation>
    <scope>NUCLEOTIDE SEQUENCE [LARGE SCALE GENOMIC DNA]</scope>
    <source>
        <strain evidence="1 2">Map64</strain>
    </source>
</reference>
<accession>A0A2C5YDD2</accession>
<dbReference type="AlphaFoldDB" id="A0A2C5YDD2"/>
<protein>
    <submittedName>
        <fullName evidence="1">Uncharacterized protein</fullName>
    </submittedName>
</protein>
<organism evidence="1 2">
    <name type="scientific">Ophiocordyceps australis</name>
    <dbReference type="NCBI Taxonomy" id="1399860"/>
    <lineage>
        <taxon>Eukaryota</taxon>
        <taxon>Fungi</taxon>
        <taxon>Dikarya</taxon>
        <taxon>Ascomycota</taxon>
        <taxon>Pezizomycotina</taxon>
        <taxon>Sordariomycetes</taxon>
        <taxon>Hypocreomycetidae</taxon>
        <taxon>Hypocreales</taxon>
        <taxon>Ophiocordycipitaceae</taxon>
        <taxon>Ophiocordyceps</taxon>
    </lineage>
</organism>
<keyword evidence="2" id="KW-1185">Reference proteome</keyword>
<dbReference type="Proteomes" id="UP000226192">
    <property type="component" value="Unassembled WGS sequence"/>
</dbReference>
<sequence>MGNTASTVSVHRLDLGILLQNISPAWCSAQLMTNGYVRNVTISGTLGGLVCDETTVVPAWVLDGGGRLATFSHLRVTDGAGYVVSYPQSETNEIYSEFIDDIQPGSKASQTGGPVEVCGEEGMCTGSLFVGGTEYWVSFIGHLGALLCGDYSLAPVPLGGLSDYGLGFLTGLRNIDLSINSTLGIHHEHDNQKATFVVGQNRTMVWRGWLSGSNWRRYSLDADEAAPSWSYYCSSGCASCPTRCHGDCYGELTSELTLDAIQGQPPSRQLSENQEIARRSWIILGANTDEALVHIIPRPEIEALPTPERLTSDEQLTAVLGGPFEFDLTLDLNNLKHRVEPIKGICRSLLDPVTTKALAKGKAAGDTVTGVSRGAAGAEALLGIKNGRVLSNGAAARILSQGGAKEVSGVVFAGGSAGGAASGVTSAIITELSIKTACGLILGTTKVAYNPDSEAGRGIEAWRKTIAGEGLSTKEWSQLWQNYPSQFAIIRYIIGLANGEVTVGINHDHPLLKAIKYYVRTLVPRKLFRCRANTHGQVTEL</sequence>
<evidence type="ECO:0000313" key="1">
    <source>
        <dbReference type="EMBL" id="PHH66727.1"/>
    </source>
</evidence>